<dbReference type="NCBIfam" id="TIGR02532">
    <property type="entry name" value="IV_pilin_GFxxxE"/>
    <property type="match status" value="1"/>
</dbReference>
<accession>A0A2M8AH54</accession>
<comment type="caution">
    <text evidence="2">The sequence shown here is derived from an EMBL/GenBank/DDBJ whole genome shotgun (WGS) entry which is preliminary data.</text>
</comment>
<dbReference type="AlphaFoldDB" id="A0A2M8AH54"/>
<reference evidence="3" key="1">
    <citation type="submission" date="2017-09" db="EMBL/GenBank/DDBJ databases">
        <title>Depth-based differentiation of microbial function through sediment-hosted aquifers and enrichment of novel symbionts in the deep terrestrial subsurface.</title>
        <authorList>
            <person name="Probst A.J."/>
            <person name="Ladd B."/>
            <person name="Jarett J.K."/>
            <person name="Geller-Mcgrath D.E."/>
            <person name="Sieber C.M.K."/>
            <person name="Emerson J.B."/>
            <person name="Anantharaman K."/>
            <person name="Thomas B.C."/>
            <person name="Malmstrom R."/>
            <person name="Stieglmeier M."/>
            <person name="Klingl A."/>
            <person name="Woyke T."/>
            <person name="Ryan C.M."/>
            <person name="Banfield J.F."/>
        </authorList>
    </citation>
    <scope>NUCLEOTIDE SEQUENCE [LARGE SCALE GENOMIC DNA]</scope>
</reference>
<sequence>MSKGFTIIETIITIVIFALAMGAVSGLILMAYRTQSYTWQQSLAIGEARKGVETMVKEIREARPGDDGSYIIEKAEDFEFIFYSDIDNDGKAERVRYFIEGTDFKKGVIKPSGWPTKYDPQNEEIFTLSQYVRNQPPIFRYFNGSGIELPPPARLKDTKLMRVYLVINVNPNRPPQDFGLESDVQIRNLKTNL</sequence>
<dbReference type="InterPro" id="IPR012902">
    <property type="entry name" value="N_methyl_site"/>
</dbReference>
<keyword evidence="1" id="KW-0812">Transmembrane</keyword>
<evidence type="ECO:0000256" key="1">
    <source>
        <dbReference type="SAM" id="Phobius"/>
    </source>
</evidence>
<proteinExistence type="predicted"/>
<name>A0A2M8AH54_9BACT</name>
<organism evidence="2 3">
    <name type="scientific">Candidatus Falkowbacteria bacterium CG_4_9_14_3_um_filter_38_19</name>
    <dbReference type="NCBI Taxonomy" id="1974559"/>
    <lineage>
        <taxon>Bacteria</taxon>
        <taxon>Candidatus Falkowiibacteriota</taxon>
    </lineage>
</organism>
<evidence type="ECO:0000313" key="2">
    <source>
        <dbReference type="EMBL" id="PJB16919.1"/>
    </source>
</evidence>
<keyword evidence="1" id="KW-0472">Membrane</keyword>
<evidence type="ECO:0000313" key="3">
    <source>
        <dbReference type="Proteomes" id="UP000230611"/>
    </source>
</evidence>
<evidence type="ECO:0008006" key="4">
    <source>
        <dbReference type="Google" id="ProtNLM"/>
    </source>
</evidence>
<gene>
    <name evidence="2" type="ORF">CO116_01685</name>
</gene>
<dbReference type="EMBL" id="PFUO01000080">
    <property type="protein sequence ID" value="PJB16919.1"/>
    <property type="molecule type" value="Genomic_DNA"/>
</dbReference>
<dbReference type="Pfam" id="PF07963">
    <property type="entry name" value="N_methyl"/>
    <property type="match status" value="1"/>
</dbReference>
<feature type="transmembrane region" description="Helical" evidence="1">
    <location>
        <begin position="6"/>
        <end position="32"/>
    </location>
</feature>
<protein>
    <recommendedName>
        <fullName evidence="4">Prepilin-type N-terminal cleavage/methylation domain-containing protein</fullName>
    </recommendedName>
</protein>
<keyword evidence="1" id="KW-1133">Transmembrane helix</keyword>
<dbReference type="Proteomes" id="UP000230611">
    <property type="component" value="Unassembled WGS sequence"/>
</dbReference>